<evidence type="ECO:0000313" key="4">
    <source>
        <dbReference type="Proteomes" id="UP000199673"/>
    </source>
</evidence>
<proteinExistence type="predicted"/>
<keyword evidence="1" id="KW-0175">Coiled coil</keyword>
<evidence type="ECO:0000313" key="3">
    <source>
        <dbReference type="EMBL" id="SFU08645.1"/>
    </source>
</evidence>
<feature type="coiled-coil region" evidence="1">
    <location>
        <begin position="60"/>
        <end position="101"/>
    </location>
</feature>
<feature type="compositionally biased region" description="Basic and acidic residues" evidence="2">
    <location>
        <begin position="105"/>
        <end position="121"/>
    </location>
</feature>
<keyword evidence="4" id="KW-1185">Reference proteome</keyword>
<gene>
    <name evidence="3" type="ORF">SAMN04489724_3830</name>
</gene>
<evidence type="ECO:0008006" key="5">
    <source>
        <dbReference type="Google" id="ProtNLM"/>
    </source>
</evidence>
<dbReference type="STRING" id="305507.SAMN04489724_3830"/>
<name>A0A1I7DAJ1_9BACT</name>
<dbReference type="OrthoDB" id="978077at2"/>
<dbReference type="Pfam" id="PF16231">
    <property type="entry name" value="DUF4890"/>
    <property type="match status" value="1"/>
</dbReference>
<evidence type="ECO:0000256" key="1">
    <source>
        <dbReference type="SAM" id="Coils"/>
    </source>
</evidence>
<dbReference type="EMBL" id="FPBF01000006">
    <property type="protein sequence ID" value="SFU08645.1"/>
    <property type="molecule type" value="Genomic_DNA"/>
</dbReference>
<accession>A0A1I7DAJ1</accession>
<dbReference type="AlphaFoldDB" id="A0A1I7DAJ1"/>
<protein>
    <recommendedName>
        <fullName evidence="5">DUF4890 domain-containing protein</fullName>
    </recommendedName>
</protein>
<sequence>MNKLILATGMMVMISLSTLAQKRGGERPSAEERAKRTTERMAETLSLTEEQKKQVLDINLEYAKKNEAEMAERKAEMEARRAEMEARRAELKEQDAKIQAVLTEEQRSKWTEIKADRMNDRRRGRPNAQIEGDPRRGRRGGN</sequence>
<evidence type="ECO:0000256" key="2">
    <source>
        <dbReference type="SAM" id="MobiDB-lite"/>
    </source>
</evidence>
<dbReference type="RefSeq" id="WP_091696401.1">
    <property type="nucleotide sequence ID" value="NZ_FPBF01000006.1"/>
</dbReference>
<feature type="region of interest" description="Disordered" evidence="2">
    <location>
        <begin position="105"/>
        <end position="142"/>
    </location>
</feature>
<dbReference type="InterPro" id="IPR032612">
    <property type="entry name" value="DUF4890"/>
</dbReference>
<reference evidence="4" key="1">
    <citation type="submission" date="2016-10" db="EMBL/GenBank/DDBJ databases">
        <authorList>
            <person name="Varghese N."/>
            <person name="Submissions S."/>
        </authorList>
    </citation>
    <scope>NUCLEOTIDE SEQUENCE [LARGE SCALE GENOMIC DNA]</scope>
    <source>
        <strain evidence="4">DSM 23445</strain>
    </source>
</reference>
<organism evidence="3 4">
    <name type="scientific">Algoriphagus locisalis</name>
    <dbReference type="NCBI Taxonomy" id="305507"/>
    <lineage>
        <taxon>Bacteria</taxon>
        <taxon>Pseudomonadati</taxon>
        <taxon>Bacteroidota</taxon>
        <taxon>Cytophagia</taxon>
        <taxon>Cytophagales</taxon>
        <taxon>Cyclobacteriaceae</taxon>
        <taxon>Algoriphagus</taxon>
    </lineage>
</organism>
<dbReference type="Proteomes" id="UP000199673">
    <property type="component" value="Unassembled WGS sequence"/>
</dbReference>